<dbReference type="Gene3D" id="3.30.300.210">
    <property type="entry name" value="Nutrient germinant receptor protein C, domain 3"/>
    <property type="match status" value="1"/>
</dbReference>
<evidence type="ECO:0000256" key="6">
    <source>
        <dbReference type="ARBA" id="ARBA00023139"/>
    </source>
</evidence>
<keyword evidence="7" id="KW-0449">Lipoprotein</keyword>
<accession>A0ABU6NG03</accession>
<keyword evidence="5 8" id="KW-0472">Membrane</keyword>
<dbReference type="InterPro" id="IPR046953">
    <property type="entry name" value="Spore_GerAC-like_C"/>
</dbReference>
<sequence>MGRYKFYIIFFGISIFLSGCWDYVEIEDRGFIIGVAIDLVKKTDKYQENQEKDYRYKGTYQFVVPSGLSQGSTGQIGGGAKPYNNLVVEDKTLLGQSNLLSEETSRAPFNEHLKVIIISEKVAKIPEAFGEVLDFFLRDSGTRRGIKVMISEGGAGDIFGANPTPENFPVLYIDSIAKNTVRNAKILPEKRIGTIHERLVDKVSFVVPKIKRDGQKIKLAGAAVFRGYNNQMVGFINGNITEGLNLITGEYKEGILKTKIDNKLVVFKITKEKSSVSVESRNKENIQFNIMIEAEGEIGESFGSFNYVDPKILSEVKTALEKELARKVSKTIRTFQKDLKVDALELGGYLQRKDYDTWKQIQQDWDNGINYFSKSTTKVHTNIVIKTPGSIIESKS</sequence>
<dbReference type="Proteomes" id="UP001330749">
    <property type="component" value="Unassembled WGS sequence"/>
</dbReference>
<evidence type="ECO:0000259" key="10">
    <source>
        <dbReference type="Pfam" id="PF25198"/>
    </source>
</evidence>
<keyword evidence="8" id="KW-1133">Transmembrane helix</keyword>
<feature type="transmembrane region" description="Helical" evidence="8">
    <location>
        <begin position="6"/>
        <end position="24"/>
    </location>
</feature>
<gene>
    <name evidence="11" type="ORF">P4447_14625</name>
</gene>
<keyword evidence="4" id="KW-0732">Signal</keyword>
<evidence type="ECO:0000256" key="8">
    <source>
        <dbReference type="SAM" id="Phobius"/>
    </source>
</evidence>
<evidence type="ECO:0000256" key="4">
    <source>
        <dbReference type="ARBA" id="ARBA00022729"/>
    </source>
</evidence>
<comment type="subcellular location">
    <subcellularLocation>
        <location evidence="1">Membrane</location>
        <topology evidence="1">Lipid-anchor</topology>
    </subcellularLocation>
</comment>
<organism evidence="11 12">
    <name type="scientific">Bacillus xiapuensis</name>
    <dbReference type="NCBI Taxonomy" id="2014075"/>
    <lineage>
        <taxon>Bacteria</taxon>
        <taxon>Bacillati</taxon>
        <taxon>Bacillota</taxon>
        <taxon>Bacilli</taxon>
        <taxon>Bacillales</taxon>
        <taxon>Bacillaceae</taxon>
        <taxon>Bacillus</taxon>
    </lineage>
</organism>
<dbReference type="NCBIfam" id="TIGR02887">
    <property type="entry name" value="spore_ger_x_C"/>
    <property type="match status" value="1"/>
</dbReference>
<evidence type="ECO:0000256" key="5">
    <source>
        <dbReference type="ARBA" id="ARBA00023136"/>
    </source>
</evidence>
<dbReference type="Pfam" id="PF25198">
    <property type="entry name" value="Spore_GerAC_N"/>
    <property type="match status" value="1"/>
</dbReference>
<dbReference type="Pfam" id="PF05504">
    <property type="entry name" value="Spore_GerAC"/>
    <property type="match status" value="1"/>
</dbReference>
<keyword evidence="12" id="KW-1185">Reference proteome</keyword>
<keyword evidence="8" id="KW-0812">Transmembrane</keyword>
<dbReference type="PANTHER" id="PTHR35789:SF1">
    <property type="entry name" value="SPORE GERMINATION PROTEIN B3"/>
    <property type="match status" value="1"/>
</dbReference>
<comment type="caution">
    <text evidence="11">The sequence shown here is derived from an EMBL/GenBank/DDBJ whole genome shotgun (WGS) entry which is preliminary data.</text>
</comment>
<evidence type="ECO:0000313" key="11">
    <source>
        <dbReference type="EMBL" id="MED3563660.1"/>
    </source>
</evidence>
<dbReference type="InterPro" id="IPR038501">
    <property type="entry name" value="Spore_GerAC_C_sf"/>
</dbReference>
<keyword evidence="6" id="KW-0564">Palmitate</keyword>
<dbReference type="PANTHER" id="PTHR35789">
    <property type="entry name" value="SPORE GERMINATION PROTEIN B3"/>
    <property type="match status" value="1"/>
</dbReference>
<comment type="similarity">
    <text evidence="2">Belongs to the GerABKC lipoprotein family.</text>
</comment>
<evidence type="ECO:0000256" key="2">
    <source>
        <dbReference type="ARBA" id="ARBA00007886"/>
    </source>
</evidence>
<evidence type="ECO:0000256" key="1">
    <source>
        <dbReference type="ARBA" id="ARBA00004635"/>
    </source>
</evidence>
<dbReference type="EMBL" id="JARMQG010000204">
    <property type="protein sequence ID" value="MED3563660.1"/>
    <property type="molecule type" value="Genomic_DNA"/>
</dbReference>
<protein>
    <submittedName>
        <fullName evidence="11">Ger(X)C family spore germination protein</fullName>
    </submittedName>
</protein>
<dbReference type="InterPro" id="IPR008844">
    <property type="entry name" value="Spore_GerAC-like"/>
</dbReference>
<dbReference type="InterPro" id="IPR057336">
    <property type="entry name" value="GerAC_N"/>
</dbReference>
<dbReference type="RefSeq" id="WP_327968712.1">
    <property type="nucleotide sequence ID" value="NZ_JARMQG010000204.1"/>
</dbReference>
<evidence type="ECO:0000259" key="9">
    <source>
        <dbReference type="Pfam" id="PF05504"/>
    </source>
</evidence>
<evidence type="ECO:0000256" key="3">
    <source>
        <dbReference type="ARBA" id="ARBA00022544"/>
    </source>
</evidence>
<evidence type="ECO:0000256" key="7">
    <source>
        <dbReference type="ARBA" id="ARBA00023288"/>
    </source>
</evidence>
<proteinExistence type="inferred from homology"/>
<keyword evidence="3" id="KW-0309">Germination</keyword>
<feature type="domain" description="Spore germination protein N-terminal" evidence="10">
    <location>
        <begin position="22"/>
        <end position="211"/>
    </location>
</feature>
<reference evidence="11 12" key="1">
    <citation type="submission" date="2023-03" db="EMBL/GenBank/DDBJ databases">
        <title>Bacillus Genome Sequencing.</title>
        <authorList>
            <person name="Dunlap C."/>
        </authorList>
    </citation>
    <scope>NUCLEOTIDE SEQUENCE [LARGE SCALE GENOMIC DNA]</scope>
    <source>
        <strain evidence="11 12">B-14544</strain>
    </source>
</reference>
<feature type="domain" description="Spore germination GerAC-like C-terminal" evidence="9">
    <location>
        <begin position="221"/>
        <end position="389"/>
    </location>
</feature>
<dbReference type="PROSITE" id="PS51257">
    <property type="entry name" value="PROKAR_LIPOPROTEIN"/>
    <property type="match status" value="1"/>
</dbReference>
<name>A0ABU6NG03_9BACI</name>
<evidence type="ECO:0000313" key="12">
    <source>
        <dbReference type="Proteomes" id="UP001330749"/>
    </source>
</evidence>